<accession>A0A9W9FWF4</accession>
<evidence type="ECO:0000313" key="2">
    <source>
        <dbReference type="EMBL" id="KAJ5107741.1"/>
    </source>
</evidence>
<evidence type="ECO:0000313" key="3">
    <source>
        <dbReference type="Proteomes" id="UP001149165"/>
    </source>
</evidence>
<dbReference type="OrthoDB" id="4821062at2759"/>
<dbReference type="Proteomes" id="UP001149165">
    <property type="component" value="Unassembled WGS sequence"/>
</dbReference>
<reference evidence="2" key="2">
    <citation type="journal article" date="2023" name="IMA Fungus">
        <title>Comparative genomic study of the Penicillium genus elucidates a diverse pangenome and 15 lateral gene transfer events.</title>
        <authorList>
            <person name="Petersen C."/>
            <person name="Sorensen T."/>
            <person name="Nielsen M.R."/>
            <person name="Sondergaard T.E."/>
            <person name="Sorensen J.L."/>
            <person name="Fitzpatrick D.A."/>
            <person name="Frisvad J.C."/>
            <person name="Nielsen K.L."/>
        </authorList>
    </citation>
    <scope>NUCLEOTIDE SEQUENCE</scope>
    <source>
        <strain evidence="2">IBT 30069</strain>
    </source>
</reference>
<dbReference type="InterPro" id="IPR046539">
    <property type="entry name" value="DUF6604"/>
</dbReference>
<proteinExistence type="predicted"/>
<sequence>MEGSLISLYLSYKKATKLILDWLLSTAGYEQFRHSQLTTTDIVNAARQIQEKNIAVPEYVLSNFRQALAKRRAVHSAYVKHRGPGQEEDDLKHKAFIDRLDQAYKILLPFGTGPHSPPVSINEQKEETPTHAVNRFASLVDIELIDNINDQSEGLQRSNIDDSRVPLPEKTQQVLQDDDIGDYIELSRFIYELDAICAKVNGYWTDVASGTLSIAVAGFMTNTA</sequence>
<name>A0A9W9FWF4_9EURO</name>
<gene>
    <name evidence="2" type="ORF">N7456_004416</name>
</gene>
<feature type="domain" description="DUF6604" evidence="1">
    <location>
        <begin position="11"/>
        <end position="224"/>
    </location>
</feature>
<dbReference type="Pfam" id="PF20253">
    <property type="entry name" value="DUF6604"/>
    <property type="match status" value="1"/>
</dbReference>
<reference evidence="2" key="1">
    <citation type="submission" date="2022-11" db="EMBL/GenBank/DDBJ databases">
        <authorList>
            <person name="Petersen C."/>
        </authorList>
    </citation>
    <scope>NUCLEOTIDE SEQUENCE</scope>
    <source>
        <strain evidence="2">IBT 30069</strain>
    </source>
</reference>
<dbReference type="EMBL" id="JAPQKH010000003">
    <property type="protein sequence ID" value="KAJ5107741.1"/>
    <property type="molecule type" value="Genomic_DNA"/>
</dbReference>
<comment type="caution">
    <text evidence="2">The sequence shown here is derived from an EMBL/GenBank/DDBJ whole genome shotgun (WGS) entry which is preliminary data.</text>
</comment>
<evidence type="ECO:0000259" key="1">
    <source>
        <dbReference type="Pfam" id="PF20253"/>
    </source>
</evidence>
<protein>
    <recommendedName>
        <fullName evidence="1">DUF6604 domain-containing protein</fullName>
    </recommendedName>
</protein>
<dbReference type="AlphaFoldDB" id="A0A9W9FWF4"/>
<keyword evidence="3" id="KW-1185">Reference proteome</keyword>
<dbReference type="PANTHER" id="PTHR38795">
    <property type="entry name" value="DUF6604 DOMAIN-CONTAINING PROTEIN"/>
    <property type="match status" value="1"/>
</dbReference>
<organism evidence="2 3">
    <name type="scientific">Penicillium angulare</name>
    <dbReference type="NCBI Taxonomy" id="116970"/>
    <lineage>
        <taxon>Eukaryota</taxon>
        <taxon>Fungi</taxon>
        <taxon>Dikarya</taxon>
        <taxon>Ascomycota</taxon>
        <taxon>Pezizomycotina</taxon>
        <taxon>Eurotiomycetes</taxon>
        <taxon>Eurotiomycetidae</taxon>
        <taxon>Eurotiales</taxon>
        <taxon>Aspergillaceae</taxon>
        <taxon>Penicillium</taxon>
    </lineage>
</organism>
<dbReference type="PANTHER" id="PTHR38795:SF1">
    <property type="entry name" value="DUF6604 DOMAIN-CONTAINING PROTEIN"/>
    <property type="match status" value="1"/>
</dbReference>